<keyword evidence="4" id="KW-1185">Reference proteome</keyword>
<accession>A0A0M6XUZ3</accession>
<evidence type="ECO:0000256" key="1">
    <source>
        <dbReference type="SAM" id="MobiDB-lite"/>
    </source>
</evidence>
<evidence type="ECO:0000313" key="4">
    <source>
        <dbReference type="Proteomes" id="UP000048926"/>
    </source>
</evidence>
<organism evidence="3 4">
    <name type="scientific">Roseibium aggregatum</name>
    <dbReference type="NCBI Taxonomy" id="187304"/>
    <lineage>
        <taxon>Bacteria</taxon>
        <taxon>Pseudomonadati</taxon>
        <taxon>Pseudomonadota</taxon>
        <taxon>Alphaproteobacteria</taxon>
        <taxon>Hyphomicrobiales</taxon>
        <taxon>Stappiaceae</taxon>
        <taxon>Roseibium</taxon>
    </lineage>
</organism>
<dbReference type="Proteomes" id="UP000048926">
    <property type="component" value="Unassembled WGS sequence"/>
</dbReference>
<dbReference type="RefSeq" id="WP_023003853.1">
    <property type="nucleotide sequence ID" value="NZ_CP045617.1"/>
</dbReference>
<sequence>MTQDPTLFTAFEWVLMAMAALVALLLFAFVHKAEHGSPFAHRDETWAREQAQSGEREQKGG</sequence>
<protein>
    <submittedName>
        <fullName evidence="3">Uncharacterized protein</fullName>
    </submittedName>
</protein>
<evidence type="ECO:0000313" key="3">
    <source>
        <dbReference type="EMBL" id="CTQ41664.1"/>
    </source>
</evidence>
<proteinExistence type="predicted"/>
<keyword evidence="2" id="KW-1133">Transmembrane helix</keyword>
<name>A0A0M6XUZ3_9HYPH</name>
<feature type="transmembrane region" description="Helical" evidence="2">
    <location>
        <begin position="6"/>
        <end position="30"/>
    </location>
</feature>
<reference evidence="4" key="1">
    <citation type="submission" date="2015-07" db="EMBL/GenBank/DDBJ databases">
        <authorList>
            <person name="Rodrigo-Torres Lidia"/>
            <person name="Arahal R.David."/>
        </authorList>
    </citation>
    <scope>NUCLEOTIDE SEQUENCE [LARGE SCALE GENOMIC DNA]</scope>
    <source>
        <strain evidence="4">CECT 4801</strain>
    </source>
</reference>
<dbReference type="EMBL" id="CXST01000001">
    <property type="protein sequence ID" value="CTQ41664.1"/>
    <property type="molecule type" value="Genomic_DNA"/>
</dbReference>
<keyword evidence="2" id="KW-0812">Transmembrane</keyword>
<evidence type="ECO:0000256" key="2">
    <source>
        <dbReference type="SAM" id="Phobius"/>
    </source>
</evidence>
<dbReference type="AlphaFoldDB" id="A0A0M6XUZ3"/>
<feature type="region of interest" description="Disordered" evidence="1">
    <location>
        <begin position="40"/>
        <end position="61"/>
    </location>
</feature>
<gene>
    <name evidence="3" type="ORF">LAL4801_00083</name>
</gene>
<dbReference type="OrthoDB" id="7679312at2"/>
<keyword evidence="2" id="KW-0472">Membrane</keyword>
<dbReference type="KEGG" id="lagg:B0E33_01210"/>